<dbReference type="EMBL" id="JAATJM010000002">
    <property type="protein sequence ID" value="NJC42551.1"/>
    <property type="molecule type" value="Genomic_DNA"/>
</dbReference>
<dbReference type="Proteomes" id="UP000587415">
    <property type="component" value="Unassembled WGS sequence"/>
</dbReference>
<reference evidence="2 3" key="1">
    <citation type="submission" date="2020-03" db="EMBL/GenBank/DDBJ databases">
        <title>Genomic Encyclopedia of Type Strains, Phase IV (KMG-IV): sequencing the most valuable type-strain genomes for metagenomic binning, comparative biology and taxonomic classification.</title>
        <authorList>
            <person name="Goeker M."/>
        </authorList>
    </citation>
    <scope>NUCLEOTIDE SEQUENCE [LARGE SCALE GENOMIC DNA]</scope>
    <source>
        <strain evidence="2 3">DSM 4736</strain>
    </source>
</reference>
<feature type="chain" id="PRO_5030812247" description="Nuclear transport factor 2 family protein" evidence="1">
    <location>
        <begin position="21"/>
        <end position="185"/>
    </location>
</feature>
<keyword evidence="1" id="KW-0732">Signal</keyword>
<dbReference type="AlphaFoldDB" id="A0A7X5YMA8"/>
<feature type="signal peptide" evidence="1">
    <location>
        <begin position="1"/>
        <end position="20"/>
    </location>
</feature>
<evidence type="ECO:0000313" key="3">
    <source>
        <dbReference type="Proteomes" id="UP000587415"/>
    </source>
</evidence>
<sequence>MRLPVLAAVLALGCAAPAVAQTPAAPAPAETPAAQPADVASPEAIVAALYDVISGDAGVERDWDRFRSLFHPTARLMPSGVNPQGVGVARSITPDDYIARSGPILMRDGFHEREIARRTERFGHMMHVWTTYESLHTLSDAAPFARGINSVQLFNDGTRWWILSVYWLGETPATPIPPEYLPAAG</sequence>
<comment type="caution">
    <text evidence="2">The sequence shown here is derived from an EMBL/GenBank/DDBJ whole genome shotgun (WGS) entry which is preliminary data.</text>
</comment>
<organism evidence="2 3">
    <name type="scientific">Brevundimonas alba</name>
    <dbReference type="NCBI Taxonomy" id="74314"/>
    <lineage>
        <taxon>Bacteria</taxon>
        <taxon>Pseudomonadati</taxon>
        <taxon>Pseudomonadota</taxon>
        <taxon>Alphaproteobacteria</taxon>
        <taxon>Caulobacterales</taxon>
        <taxon>Caulobacteraceae</taxon>
        <taxon>Brevundimonas</taxon>
    </lineage>
</organism>
<proteinExistence type="predicted"/>
<evidence type="ECO:0000256" key="1">
    <source>
        <dbReference type="SAM" id="SignalP"/>
    </source>
</evidence>
<dbReference type="InterPro" id="IPR032710">
    <property type="entry name" value="NTF2-like_dom_sf"/>
</dbReference>
<protein>
    <recommendedName>
        <fullName evidence="4">Nuclear transport factor 2 family protein</fullName>
    </recommendedName>
</protein>
<dbReference type="RefSeq" id="WP_168048842.1">
    <property type="nucleotide sequence ID" value="NZ_JAATJM010000002.1"/>
</dbReference>
<evidence type="ECO:0000313" key="2">
    <source>
        <dbReference type="EMBL" id="NJC42551.1"/>
    </source>
</evidence>
<name>A0A7X5YMA8_9CAUL</name>
<evidence type="ECO:0008006" key="4">
    <source>
        <dbReference type="Google" id="ProtNLM"/>
    </source>
</evidence>
<keyword evidence="3" id="KW-1185">Reference proteome</keyword>
<dbReference type="Gene3D" id="3.10.450.50">
    <property type="match status" value="1"/>
</dbReference>
<dbReference type="SUPFAM" id="SSF54427">
    <property type="entry name" value="NTF2-like"/>
    <property type="match status" value="1"/>
</dbReference>
<accession>A0A7X5YMA8</accession>
<gene>
    <name evidence="2" type="ORF">GGQ87_002846</name>
</gene>